<proteinExistence type="predicted"/>
<evidence type="ECO:0000313" key="2">
    <source>
        <dbReference type="Proteomes" id="UP000827976"/>
    </source>
</evidence>
<comment type="caution">
    <text evidence="1">The sequence shown here is derived from an EMBL/GenBank/DDBJ whole genome shotgun (WGS) entry which is preliminary data.</text>
</comment>
<protein>
    <submittedName>
        <fullName evidence="1">Uncharacterized protein</fullName>
    </submittedName>
</protein>
<dbReference type="EMBL" id="CM037030">
    <property type="protein sequence ID" value="KAH7652015.1"/>
    <property type="molecule type" value="Genomic_DNA"/>
</dbReference>
<reference evidence="2" key="1">
    <citation type="journal article" date="2022" name="Nat. Commun.">
        <title>Chromosome evolution and the genetic basis of agronomically important traits in greater yam.</title>
        <authorList>
            <person name="Bredeson J.V."/>
            <person name="Lyons J.B."/>
            <person name="Oniyinde I.O."/>
            <person name="Okereke N.R."/>
            <person name="Kolade O."/>
            <person name="Nnabue I."/>
            <person name="Nwadili C.O."/>
            <person name="Hribova E."/>
            <person name="Parker M."/>
            <person name="Nwogha J."/>
            <person name="Shu S."/>
            <person name="Carlson J."/>
            <person name="Kariba R."/>
            <person name="Muthemba S."/>
            <person name="Knop K."/>
            <person name="Barton G.J."/>
            <person name="Sherwood A.V."/>
            <person name="Lopez-Montes A."/>
            <person name="Asiedu R."/>
            <person name="Jamnadass R."/>
            <person name="Muchugi A."/>
            <person name="Goodstein D."/>
            <person name="Egesi C.N."/>
            <person name="Featherston J."/>
            <person name="Asfaw A."/>
            <person name="Simpson G.G."/>
            <person name="Dolezel J."/>
            <person name="Hendre P.S."/>
            <person name="Van Deynze A."/>
            <person name="Kumar P.L."/>
            <person name="Obidiegwu J.E."/>
            <person name="Bhattacharjee R."/>
            <person name="Rokhsar D.S."/>
        </authorList>
    </citation>
    <scope>NUCLEOTIDE SEQUENCE [LARGE SCALE GENOMIC DNA]</scope>
    <source>
        <strain evidence="2">cv. TDa95/00328</strain>
    </source>
</reference>
<keyword evidence="2" id="KW-1185">Reference proteome</keyword>
<evidence type="ECO:0000313" key="1">
    <source>
        <dbReference type="EMBL" id="KAH7652015.1"/>
    </source>
</evidence>
<sequence>MGLRDVIRGCSGGQYHKLTSDKSPKPGIRWLRNVNGKVFGLRLSSSKRLKWKQFSVIMLPRRILELYEEISSAMKPDGVVYPTISFSSHWGLPVISHPSIVCRKKLVYLNRKFCR</sequence>
<accession>A0ACB7TW35</accession>
<organism evidence="1 2">
    <name type="scientific">Dioscorea alata</name>
    <name type="common">Purple yam</name>
    <dbReference type="NCBI Taxonomy" id="55571"/>
    <lineage>
        <taxon>Eukaryota</taxon>
        <taxon>Viridiplantae</taxon>
        <taxon>Streptophyta</taxon>
        <taxon>Embryophyta</taxon>
        <taxon>Tracheophyta</taxon>
        <taxon>Spermatophyta</taxon>
        <taxon>Magnoliopsida</taxon>
        <taxon>Liliopsida</taxon>
        <taxon>Dioscoreales</taxon>
        <taxon>Dioscoreaceae</taxon>
        <taxon>Dioscorea</taxon>
    </lineage>
</organism>
<name>A0ACB7TW35_DIOAL</name>
<dbReference type="Proteomes" id="UP000827976">
    <property type="component" value="Chromosome 20"/>
</dbReference>
<gene>
    <name evidence="1" type="ORF">IHE45_20G094900</name>
</gene>